<comment type="caution">
    <text evidence="2">The sequence shown here is derived from an EMBL/GenBank/DDBJ whole genome shotgun (WGS) entry which is preliminary data.</text>
</comment>
<keyword evidence="1" id="KW-1133">Transmembrane helix</keyword>
<dbReference type="EMBL" id="JABCSC020000002">
    <property type="protein sequence ID" value="NSL54874.1"/>
    <property type="molecule type" value="Genomic_DNA"/>
</dbReference>
<feature type="transmembrane region" description="Helical" evidence="1">
    <location>
        <begin position="100"/>
        <end position="119"/>
    </location>
</feature>
<dbReference type="PANTHER" id="PTHR35867:SF1">
    <property type="entry name" value="PROTEIN RSEC"/>
    <property type="match status" value="1"/>
</dbReference>
<proteinExistence type="predicted"/>
<sequence>MASQQVRILAIRGNTLLVESSAASACGSCHSKQQCGQDAGAPHEIRVAPEQMASLRVLDTISVSLPSGQLLRMAMSAYLPSLAGLLAGLLIGSASGSDGLTALSGAIGFCTGLGLTRLLGHKARTVLHEVRAVQGAARTGCAG</sequence>
<keyword evidence="1" id="KW-0812">Transmembrane</keyword>
<name>A0ABX2IE20_9RHOO</name>
<evidence type="ECO:0000313" key="2">
    <source>
        <dbReference type="EMBL" id="NSL54874.1"/>
    </source>
</evidence>
<dbReference type="RefSeq" id="WP_170021383.1">
    <property type="nucleotide sequence ID" value="NZ_JABCSC020000002.1"/>
</dbReference>
<dbReference type="Proteomes" id="UP000778523">
    <property type="component" value="Unassembled WGS sequence"/>
</dbReference>
<keyword evidence="3" id="KW-1185">Reference proteome</keyword>
<evidence type="ECO:0000256" key="1">
    <source>
        <dbReference type="SAM" id="Phobius"/>
    </source>
</evidence>
<protein>
    <submittedName>
        <fullName evidence="2">SoxR reducing system RseC family protein</fullName>
    </submittedName>
</protein>
<dbReference type="Pfam" id="PF04246">
    <property type="entry name" value="RseC_MucC"/>
    <property type="match status" value="1"/>
</dbReference>
<organism evidence="2 3">
    <name type="scientific">Uliginosibacterium aquaticum</name>
    <dbReference type="NCBI Taxonomy" id="2731212"/>
    <lineage>
        <taxon>Bacteria</taxon>
        <taxon>Pseudomonadati</taxon>
        <taxon>Pseudomonadota</taxon>
        <taxon>Betaproteobacteria</taxon>
        <taxon>Rhodocyclales</taxon>
        <taxon>Zoogloeaceae</taxon>
        <taxon>Uliginosibacterium</taxon>
    </lineage>
</organism>
<reference evidence="2 3" key="1">
    <citation type="submission" date="2020-06" db="EMBL/GenBank/DDBJ databases">
        <title>Draft genome of Uliginosibacterium sp. IMCC34675.</title>
        <authorList>
            <person name="Song J."/>
        </authorList>
    </citation>
    <scope>NUCLEOTIDE SEQUENCE [LARGE SCALE GENOMIC DNA]</scope>
    <source>
        <strain evidence="2 3">IMCC34675</strain>
    </source>
</reference>
<keyword evidence="1" id="KW-0472">Membrane</keyword>
<dbReference type="InterPro" id="IPR007359">
    <property type="entry name" value="SigmaE_reg_RseC_MucC"/>
</dbReference>
<feature type="transmembrane region" description="Helical" evidence="1">
    <location>
        <begin position="77"/>
        <end position="94"/>
    </location>
</feature>
<accession>A0ABX2IE20</accession>
<gene>
    <name evidence="2" type="ORF">HJ583_007550</name>
</gene>
<evidence type="ECO:0000313" key="3">
    <source>
        <dbReference type="Proteomes" id="UP000778523"/>
    </source>
</evidence>
<dbReference type="PANTHER" id="PTHR35867">
    <property type="entry name" value="PROTEIN RSEC"/>
    <property type="match status" value="1"/>
</dbReference>